<organism evidence="1 2">
    <name type="scientific">Marasmiellus scandens</name>
    <dbReference type="NCBI Taxonomy" id="2682957"/>
    <lineage>
        <taxon>Eukaryota</taxon>
        <taxon>Fungi</taxon>
        <taxon>Dikarya</taxon>
        <taxon>Basidiomycota</taxon>
        <taxon>Agaricomycotina</taxon>
        <taxon>Agaricomycetes</taxon>
        <taxon>Agaricomycetidae</taxon>
        <taxon>Agaricales</taxon>
        <taxon>Marasmiineae</taxon>
        <taxon>Omphalotaceae</taxon>
        <taxon>Marasmiellus</taxon>
    </lineage>
</organism>
<evidence type="ECO:0008006" key="3">
    <source>
        <dbReference type="Google" id="ProtNLM"/>
    </source>
</evidence>
<accession>A0ABR1ISH5</accession>
<evidence type="ECO:0000313" key="1">
    <source>
        <dbReference type="EMBL" id="KAK7437235.1"/>
    </source>
</evidence>
<evidence type="ECO:0000313" key="2">
    <source>
        <dbReference type="Proteomes" id="UP001498398"/>
    </source>
</evidence>
<proteinExistence type="predicted"/>
<sequence>MPRRNRQKKRTEVHGSKRLSIQVLPNEVLSEIMRLSASPEHALLLRASKLFYRLGKDLLYRSIWLTSDSAVHKLYSTFVSSPGAKLAAKVRYFEVIICQQTNILMSIITFPSSSYLTGILRRIINVEILQLHIESLYLLKDVLSVNLFDHLAYSKVHTFSMTLLNSHSCHHVFRILRTYPSLQHLSFHTLERPFRLSQPSADMDFEAIQLPELTSYTGPMEILKIIIPRAKKLSSIVIDSGVRADTDLVLYEQELKSLELLENTKPNPAQNLSVEVIVLPDPSVVNAFLKYLPGNLASLSFRYTFHPHALVMTETAPVNFQELERFKDLKTFSMSCVPHKAMNETLGIQAPEVQKIIEAYPRTSLETIRLYGKVYEKNEQGDFTLQSS</sequence>
<dbReference type="EMBL" id="JBANRG010000087">
    <property type="protein sequence ID" value="KAK7437235.1"/>
    <property type="molecule type" value="Genomic_DNA"/>
</dbReference>
<gene>
    <name evidence="1" type="ORF">VKT23_018677</name>
</gene>
<dbReference type="Proteomes" id="UP001498398">
    <property type="component" value="Unassembled WGS sequence"/>
</dbReference>
<name>A0ABR1ISH5_9AGAR</name>
<comment type="caution">
    <text evidence="1">The sequence shown here is derived from an EMBL/GenBank/DDBJ whole genome shotgun (WGS) entry which is preliminary data.</text>
</comment>
<reference evidence="1 2" key="1">
    <citation type="submission" date="2024-01" db="EMBL/GenBank/DDBJ databases">
        <title>A draft genome for the cacao thread blight pathogen Marasmiellus scandens.</title>
        <authorList>
            <person name="Baruah I.K."/>
            <person name="Leung J."/>
            <person name="Bukari Y."/>
            <person name="Amoako-Attah I."/>
            <person name="Meinhardt L.W."/>
            <person name="Bailey B.A."/>
            <person name="Cohen S.P."/>
        </authorList>
    </citation>
    <scope>NUCLEOTIDE SEQUENCE [LARGE SCALE GENOMIC DNA]</scope>
    <source>
        <strain evidence="1 2">GH-19</strain>
    </source>
</reference>
<keyword evidence="2" id="KW-1185">Reference proteome</keyword>
<protein>
    <recommendedName>
        <fullName evidence="3">F-box domain-containing protein</fullName>
    </recommendedName>
</protein>